<dbReference type="InterPro" id="IPR006935">
    <property type="entry name" value="Helicase/UvrB_N"/>
</dbReference>
<dbReference type="Proteomes" id="UP000011131">
    <property type="component" value="Chromosome"/>
</dbReference>
<keyword evidence="4" id="KW-1185">Reference proteome</keyword>
<protein>
    <submittedName>
        <fullName evidence="3">DEAD/DEAH box helicase</fullName>
    </submittedName>
</protein>
<evidence type="ECO:0000259" key="2">
    <source>
        <dbReference type="PROSITE" id="PS51194"/>
    </source>
</evidence>
<gene>
    <name evidence="3" type="ordered locus">MYSTI_01951</name>
</gene>
<dbReference type="SUPFAM" id="SSF52540">
    <property type="entry name" value="P-loop containing nucleoside triphosphate hydrolases"/>
    <property type="match status" value="1"/>
</dbReference>
<dbReference type="PATRIC" id="fig|1278073.3.peg.1989"/>
<dbReference type="AlphaFoldDB" id="L7U5Z6"/>
<keyword evidence="3" id="KW-0347">Helicase</keyword>
<dbReference type="GO" id="GO:0005524">
    <property type="term" value="F:ATP binding"/>
    <property type="evidence" value="ECO:0007669"/>
    <property type="project" value="InterPro"/>
</dbReference>
<dbReference type="PANTHER" id="PTHR47396">
    <property type="entry name" value="TYPE I RESTRICTION ENZYME ECOKI R PROTEIN"/>
    <property type="match status" value="1"/>
</dbReference>
<dbReference type="GO" id="GO:0005829">
    <property type="term" value="C:cytosol"/>
    <property type="evidence" value="ECO:0007669"/>
    <property type="project" value="TreeGrafter"/>
</dbReference>
<evidence type="ECO:0000313" key="4">
    <source>
        <dbReference type="Proteomes" id="UP000011131"/>
    </source>
</evidence>
<feature type="domain" description="Helicase C-terminal" evidence="2">
    <location>
        <begin position="216"/>
        <end position="360"/>
    </location>
</feature>
<dbReference type="InterPro" id="IPR003593">
    <property type="entry name" value="AAA+_ATPase"/>
</dbReference>
<dbReference type="GO" id="GO:0003677">
    <property type="term" value="F:DNA binding"/>
    <property type="evidence" value="ECO:0007669"/>
    <property type="project" value="InterPro"/>
</dbReference>
<dbReference type="EMBL" id="CP004025">
    <property type="protein sequence ID" value="AGC43280.1"/>
    <property type="molecule type" value="Genomic_DNA"/>
</dbReference>
<dbReference type="KEGG" id="msd:MYSTI_01951"/>
<dbReference type="InterPro" id="IPR027417">
    <property type="entry name" value="P-loop_NTPase"/>
</dbReference>
<evidence type="ECO:0000259" key="1">
    <source>
        <dbReference type="PROSITE" id="PS51192"/>
    </source>
</evidence>
<dbReference type="Pfam" id="PF00271">
    <property type="entry name" value="Helicase_C"/>
    <property type="match status" value="1"/>
</dbReference>
<dbReference type="Gene3D" id="3.40.50.300">
    <property type="entry name" value="P-loop containing nucleotide triphosphate hydrolases"/>
    <property type="match status" value="2"/>
</dbReference>
<evidence type="ECO:0000313" key="3">
    <source>
        <dbReference type="EMBL" id="AGC43280.1"/>
    </source>
</evidence>
<dbReference type="InterPro" id="IPR014001">
    <property type="entry name" value="Helicase_ATP-bd"/>
</dbReference>
<dbReference type="SMART" id="SM00490">
    <property type="entry name" value="HELICc"/>
    <property type="match status" value="1"/>
</dbReference>
<dbReference type="SMART" id="SM00382">
    <property type="entry name" value="AAA"/>
    <property type="match status" value="1"/>
</dbReference>
<keyword evidence="3" id="KW-0067">ATP-binding</keyword>
<dbReference type="OrthoDB" id="9804086at2"/>
<dbReference type="InterPro" id="IPR050742">
    <property type="entry name" value="Helicase_Restrict-Modif_Enz"/>
</dbReference>
<accession>L7U5Z6</accession>
<organism evidence="3 4">
    <name type="scientific">Myxococcus stipitatus (strain DSM 14675 / JCM 12634 / Mx s8)</name>
    <dbReference type="NCBI Taxonomy" id="1278073"/>
    <lineage>
        <taxon>Bacteria</taxon>
        <taxon>Pseudomonadati</taxon>
        <taxon>Myxococcota</taxon>
        <taxon>Myxococcia</taxon>
        <taxon>Myxococcales</taxon>
        <taxon>Cystobacterineae</taxon>
        <taxon>Myxococcaceae</taxon>
        <taxon>Myxococcus</taxon>
    </lineage>
</organism>
<dbReference type="GO" id="GO:0004386">
    <property type="term" value="F:helicase activity"/>
    <property type="evidence" value="ECO:0007669"/>
    <property type="project" value="UniProtKB-KW"/>
</dbReference>
<dbReference type="PANTHER" id="PTHR47396:SF1">
    <property type="entry name" value="ATP-DEPENDENT HELICASE IRC3-RELATED"/>
    <property type="match status" value="1"/>
</dbReference>
<dbReference type="PROSITE" id="PS51194">
    <property type="entry name" value="HELICASE_CTER"/>
    <property type="match status" value="1"/>
</dbReference>
<dbReference type="HOGENOM" id="CLU_499509_0_0_7"/>
<feature type="domain" description="Helicase ATP-binding" evidence="1">
    <location>
        <begin position="19"/>
        <end position="146"/>
    </location>
</feature>
<dbReference type="InterPro" id="IPR001650">
    <property type="entry name" value="Helicase_C-like"/>
</dbReference>
<dbReference type="SMART" id="SM00487">
    <property type="entry name" value="DEXDc"/>
    <property type="match status" value="1"/>
</dbReference>
<reference evidence="3 4" key="1">
    <citation type="journal article" date="2013" name="Genome Announc.">
        <title>Complete genome sequence of Myxococcus stipitatus strain DSM 14675, a fruiting myxobacterium.</title>
        <authorList>
            <person name="Huntley S."/>
            <person name="Kneip S."/>
            <person name="Treuner-Lange A."/>
            <person name="Sogaard-Andersen L."/>
        </authorList>
    </citation>
    <scope>NUCLEOTIDE SEQUENCE [LARGE SCALE GENOMIC DNA]</scope>
    <source>
        <strain evidence="4">DSM 14675 / JCM 12634 / Mx s8</strain>
    </source>
</reference>
<proteinExistence type="predicted"/>
<dbReference type="Pfam" id="PF04851">
    <property type="entry name" value="ResIII"/>
    <property type="match status" value="1"/>
</dbReference>
<dbReference type="RefSeq" id="WP_015347542.1">
    <property type="nucleotide sequence ID" value="NC_020126.1"/>
</dbReference>
<dbReference type="STRING" id="1278073.MYSTI_01951"/>
<dbReference type="GO" id="GO:0016787">
    <property type="term" value="F:hydrolase activity"/>
    <property type="evidence" value="ECO:0007669"/>
    <property type="project" value="InterPro"/>
</dbReference>
<sequence>MPAQTLREYQRTGIRQILDAYKQGARSVLAVSPTGSGKTTLFAHLAAQLDAGGKRSLILAHRRELVEQASTRLREFDVRHGLILAGTPPSPGARVQVASVQTLTRRALPPADIVIPDEAHLSTAATWTRILEGYPHARILGVTATPWRLAGKPLAGAYDAVVVVATPRELREQRHLSDYVGFSYLAPDLSGVETVGGDYNEAQSAAAMSQSLIVDNIVEEWLKHSARLSTVVFAVTVEHSRQLVERFRSAGVSAEHLDGTTPLTQREGIMRRVASGQTRVLSNVGVCIEGLDIPRLKCCVLARPTKSLARAIQMMGRVRRPWREDGRKVDAEHPSVVARIHDHAFIIRQHGLPDQDRDYSLHAKREAPPSLSTCPQCLAMYDGARCPSCGTEKEPEPLGERVIQTVAEAEQYEFTSATEAAPDAEPARPDKPPVKVRWDTLGRKVEGVLIRKWQEDAPWGGKQWHYLLRGPKRDYDVPGAAQLDKQMAKVAAGVLVWITYTHDTPLPDSKVRREFKVEVDDGEPEPQGECYCATTPRPPCGVCTP</sequence>
<keyword evidence="3" id="KW-0378">Hydrolase</keyword>
<name>L7U5Z6_MYXSD</name>
<dbReference type="eggNOG" id="COG1061">
    <property type="taxonomic scope" value="Bacteria"/>
</dbReference>
<keyword evidence="3" id="KW-0547">Nucleotide-binding</keyword>
<dbReference type="PROSITE" id="PS51192">
    <property type="entry name" value="HELICASE_ATP_BIND_1"/>
    <property type="match status" value="1"/>
</dbReference>